<dbReference type="Proteomes" id="UP001211907">
    <property type="component" value="Unassembled WGS sequence"/>
</dbReference>
<dbReference type="SUPFAM" id="SSF50978">
    <property type="entry name" value="WD40 repeat-like"/>
    <property type="match status" value="1"/>
</dbReference>
<accession>A0AAD5XAY0</accession>
<protein>
    <submittedName>
        <fullName evidence="1">Uncharacterized protein</fullName>
    </submittedName>
</protein>
<evidence type="ECO:0000313" key="2">
    <source>
        <dbReference type="Proteomes" id="UP001211907"/>
    </source>
</evidence>
<comment type="caution">
    <text evidence="1">The sequence shown here is derived from an EMBL/GenBank/DDBJ whole genome shotgun (WGS) entry which is preliminary data.</text>
</comment>
<dbReference type="GO" id="GO:0000139">
    <property type="term" value="C:Golgi membrane"/>
    <property type="evidence" value="ECO:0007669"/>
    <property type="project" value="TreeGrafter"/>
</dbReference>
<dbReference type="InterPro" id="IPR036322">
    <property type="entry name" value="WD40_repeat_dom_sf"/>
</dbReference>
<proteinExistence type="predicted"/>
<dbReference type="PANTHER" id="PTHR22746:SF10">
    <property type="entry name" value="GUANINE NUCLEOTIDE EXCHANGE FACTOR SUBUNIT RIC1"/>
    <property type="match status" value="1"/>
</dbReference>
<dbReference type="GO" id="GO:0005829">
    <property type="term" value="C:cytosol"/>
    <property type="evidence" value="ECO:0007669"/>
    <property type="project" value="TreeGrafter"/>
</dbReference>
<name>A0AAD5XAY0_9FUNG</name>
<dbReference type="GO" id="GO:0006886">
    <property type="term" value="P:intracellular protein transport"/>
    <property type="evidence" value="ECO:0007669"/>
    <property type="project" value="InterPro"/>
</dbReference>
<dbReference type="AlphaFoldDB" id="A0AAD5XAY0"/>
<evidence type="ECO:0000313" key="1">
    <source>
        <dbReference type="EMBL" id="KAJ3091328.1"/>
    </source>
</evidence>
<dbReference type="PANTHER" id="PTHR22746">
    <property type="entry name" value="RAB6A-GEF COMPLEX PARTNER PROTEIN 1"/>
    <property type="match status" value="1"/>
</dbReference>
<feature type="non-terminal residue" evidence="1">
    <location>
        <position position="342"/>
    </location>
</feature>
<dbReference type="InterPro" id="IPR015943">
    <property type="entry name" value="WD40/YVTN_repeat-like_dom_sf"/>
</dbReference>
<dbReference type="GO" id="GO:0034066">
    <property type="term" value="C:Ric1-Rgp1 guanyl-nucleotide exchange factor complex"/>
    <property type="evidence" value="ECO:0007669"/>
    <property type="project" value="InterPro"/>
</dbReference>
<reference evidence="1" key="1">
    <citation type="submission" date="2020-05" db="EMBL/GenBank/DDBJ databases">
        <title>Phylogenomic resolution of chytrid fungi.</title>
        <authorList>
            <person name="Stajich J.E."/>
            <person name="Amses K."/>
            <person name="Simmons R."/>
            <person name="Seto K."/>
            <person name="Myers J."/>
            <person name="Bonds A."/>
            <person name="Quandt C.A."/>
            <person name="Barry K."/>
            <person name="Liu P."/>
            <person name="Grigoriev I."/>
            <person name="Longcore J.E."/>
            <person name="James T.Y."/>
        </authorList>
    </citation>
    <scope>NUCLEOTIDE SEQUENCE</scope>
    <source>
        <strain evidence="1">JEL0513</strain>
    </source>
</reference>
<gene>
    <name evidence="1" type="ORF">HK100_007201</name>
</gene>
<organism evidence="1 2">
    <name type="scientific">Physocladia obscura</name>
    <dbReference type="NCBI Taxonomy" id="109957"/>
    <lineage>
        <taxon>Eukaryota</taxon>
        <taxon>Fungi</taxon>
        <taxon>Fungi incertae sedis</taxon>
        <taxon>Chytridiomycota</taxon>
        <taxon>Chytridiomycota incertae sedis</taxon>
        <taxon>Chytridiomycetes</taxon>
        <taxon>Chytridiales</taxon>
        <taxon>Chytriomycetaceae</taxon>
        <taxon>Physocladia</taxon>
    </lineage>
</organism>
<dbReference type="InterPro" id="IPR040096">
    <property type="entry name" value="Ric1"/>
</dbReference>
<dbReference type="EMBL" id="JADGJH010003387">
    <property type="protein sequence ID" value="KAJ3091328.1"/>
    <property type="molecule type" value="Genomic_DNA"/>
</dbReference>
<sequence>MRAVTTPHGHVISARVTAGGVALWGTRPHALLATCARGPITVAEDGANLRIVWKPDASALVVITDKGFLHFYDISFDLSAPNLQYRFETSHHFARGPGEARGILGATISFKMALEIDTGIRSGVGLDDEILFCTLKSPSILSLSWLGVVNEIDTVSLIDLNFVHDAQSAIVQICSNNSMDLFSWITDDGKAYVSRRLEESDSESQFSNNNTEAYIWAGLCIHNANSDSAASTCTAINSRFLLISVGDAQGHVTIYSISEDGEEIQYSHELGFPDNERKEHGIVSCMEWTADGTALAVGWELGGLSVWSVFGKLLFTTTSSDQFEDLNFWNAGNYELVVHSNR</sequence>
<dbReference type="GO" id="GO:0042147">
    <property type="term" value="P:retrograde transport, endosome to Golgi"/>
    <property type="evidence" value="ECO:0007669"/>
    <property type="project" value="TreeGrafter"/>
</dbReference>
<keyword evidence="2" id="KW-1185">Reference proteome</keyword>
<dbReference type="Gene3D" id="2.130.10.10">
    <property type="entry name" value="YVTN repeat-like/Quinoprotein amine dehydrogenase"/>
    <property type="match status" value="1"/>
</dbReference>